<feature type="compositionally biased region" description="Polar residues" evidence="9">
    <location>
        <begin position="1"/>
        <end position="15"/>
    </location>
</feature>
<dbReference type="SUPFAM" id="SSF140718">
    <property type="entry name" value="Mediator hinge subcomplex-like"/>
    <property type="match status" value="1"/>
</dbReference>
<evidence type="ECO:0000256" key="9">
    <source>
        <dbReference type="SAM" id="MobiDB-lite"/>
    </source>
</evidence>
<keyword evidence="7 8" id="KW-0539">Nucleus</keyword>
<name>A0ABR4NT53_9SACH</name>
<evidence type="ECO:0000313" key="11">
    <source>
        <dbReference type="Proteomes" id="UP001623330"/>
    </source>
</evidence>
<comment type="subunit">
    <text evidence="8">Component of the Mediator complex.</text>
</comment>
<evidence type="ECO:0000256" key="5">
    <source>
        <dbReference type="ARBA" id="ARBA00023159"/>
    </source>
</evidence>
<evidence type="ECO:0000256" key="3">
    <source>
        <dbReference type="ARBA" id="ARBA00020631"/>
    </source>
</evidence>
<keyword evidence="5 8" id="KW-0010">Activator</keyword>
<comment type="caution">
    <text evidence="10">The sequence shown here is derived from an EMBL/GenBank/DDBJ whole genome shotgun (WGS) entry which is preliminary data.</text>
</comment>
<dbReference type="Gene3D" id="6.10.140.200">
    <property type="match status" value="1"/>
</dbReference>
<evidence type="ECO:0000256" key="2">
    <source>
        <dbReference type="ARBA" id="ARBA00009994"/>
    </source>
</evidence>
<dbReference type="Pfam" id="PF05983">
    <property type="entry name" value="Med7"/>
    <property type="match status" value="1"/>
</dbReference>
<reference evidence="10 11" key="1">
    <citation type="submission" date="2024-05" db="EMBL/GenBank/DDBJ databases">
        <title>Long read based assembly of the Candida bracarensis genome reveals expanded adhesin content.</title>
        <authorList>
            <person name="Marcet-Houben M."/>
            <person name="Ksiezopolska E."/>
            <person name="Gabaldon T."/>
        </authorList>
    </citation>
    <scope>NUCLEOTIDE SEQUENCE [LARGE SCALE GENOMIC DNA]</scope>
    <source>
        <strain evidence="10 11">CBM6</strain>
    </source>
</reference>
<evidence type="ECO:0000256" key="6">
    <source>
        <dbReference type="ARBA" id="ARBA00023163"/>
    </source>
</evidence>
<proteinExistence type="inferred from homology"/>
<comment type="subcellular location">
    <subcellularLocation>
        <location evidence="1 8">Nucleus</location>
    </subcellularLocation>
</comment>
<accession>A0ABR4NT53</accession>
<dbReference type="EMBL" id="JBEVYD010000006">
    <property type="protein sequence ID" value="KAL3231642.1"/>
    <property type="molecule type" value="Genomic_DNA"/>
</dbReference>
<dbReference type="Gene3D" id="6.10.140.1520">
    <property type="match status" value="1"/>
</dbReference>
<organism evidence="10 11">
    <name type="scientific">Nakaseomyces bracarensis</name>
    <dbReference type="NCBI Taxonomy" id="273131"/>
    <lineage>
        <taxon>Eukaryota</taxon>
        <taxon>Fungi</taxon>
        <taxon>Dikarya</taxon>
        <taxon>Ascomycota</taxon>
        <taxon>Saccharomycotina</taxon>
        <taxon>Saccharomycetes</taxon>
        <taxon>Saccharomycetales</taxon>
        <taxon>Saccharomycetaceae</taxon>
        <taxon>Nakaseomyces</taxon>
    </lineage>
</organism>
<evidence type="ECO:0000256" key="8">
    <source>
        <dbReference type="RuleBase" id="RU364060"/>
    </source>
</evidence>
<dbReference type="PANTHER" id="PTHR21428">
    <property type="entry name" value="MEDIATOR OF RNA POLYMERASE II TRANSCRIPTION SUBUNIT 7"/>
    <property type="match status" value="1"/>
</dbReference>
<sequence length="216" mass="25588">MSRAQSVDPNSNDVSSLYPPPPPYIKFFTKENVERVEEYRKRKTERQEQEQVGDGTHEVNELDFLIPPRMPESGNYRAFGSVWEVKDHLPDLETMGITQLYKKSEDTEQVTNYQYKIQELRKLSYSLLLNFVELVGVLSINPELYEQKVENIRTILVNIHHLLNEYRPHQSRESLIMLLEEQLEYKKKEVAHIDQVCEQVKLKLQEVQNLLREQEN</sequence>
<dbReference type="PANTHER" id="PTHR21428:SF11">
    <property type="entry name" value="MEDIATOR OF RNA POLYMERASE II TRANSCRIPTION SUBUNIT 7"/>
    <property type="match status" value="1"/>
</dbReference>
<feature type="region of interest" description="Disordered" evidence="9">
    <location>
        <begin position="1"/>
        <end position="23"/>
    </location>
</feature>
<protein>
    <recommendedName>
        <fullName evidence="3 8">Mediator of RNA polymerase II transcription subunit 7</fullName>
    </recommendedName>
</protein>
<evidence type="ECO:0000256" key="4">
    <source>
        <dbReference type="ARBA" id="ARBA00023015"/>
    </source>
</evidence>
<evidence type="ECO:0000313" key="10">
    <source>
        <dbReference type="EMBL" id="KAL3231642.1"/>
    </source>
</evidence>
<feature type="region of interest" description="Disordered" evidence="9">
    <location>
        <begin position="38"/>
        <end position="61"/>
    </location>
</feature>
<dbReference type="Proteomes" id="UP001623330">
    <property type="component" value="Unassembled WGS sequence"/>
</dbReference>
<evidence type="ECO:0000256" key="7">
    <source>
        <dbReference type="ARBA" id="ARBA00023242"/>
    </source>
</evidence>
<evidence type="ECO:0000256" key="1">
    <source>
        <dbReference type="ARBA" id="ARBA00004123"/>
    </source>
</evidence>
<dbReference type="InterPro" id="IPR037212">
    <property type="entry name" value="Med7/Med21-like"/>
</dbReference>
<comment type="function">
    <text evidence="8">Component of the Mediator complex, a coactivator involved in the regulated transcription of nearly all RNA polymerase II-dependent genes. Mediator functions as a bridge to convey information from gene-specific regulatory proteins to the basal RNA polymerase II transcription machinery.</text>
</comment>
<keyword evidence="11" id="KW-1185">Reference proteome</keyword>
<comment type="similarity">
    <text evidence="2 8">Belongs to the Mediator complex subunit 7 family.</text>
</comment>
<keyword evidence="6 8" id="KW-0804">Transcription</keyword>
<keyword evidence="4 8" id="KW-0805">Transcription regulation</keyword>
<dbReference type="InterPro" id="IPR044888">
    <property type="entry name" value="Mediatior_Med7_sf"/>
</dbReference>
<feature type="compositionally biased region" description="Basic and acidic residues" evidence="9">
    <location>
        <begin position="38"/>
        <end position="60"/>
    </location>
</feature>
<dbReference type="InterPro" id="IPR009244">
    <property type="entry name" value="Mediatior_Med7"/>
</dbReference>
<gene>
    <name evidence="10" type="ORF">RNJ44_00177</name>
</gene>